<dbReference type="InterPro" id="IPR036890">
    <property type="entry name" value="HATPase_C_sf"/>
</dbReference>
<gene>
    <name evidence="11" type="ORF">VE25_02345</name>
</gene>
<feature type="transmembrane region" description="Helical" evidence="9">
    <location>
        <begin position="290"/>
        <end position="311"/>
    </location>
</feature>
<keyword evidence="6" id="KW-0418">Kinase</keyword>
<evidence type="ECO:0000313" key="11">
    <source>
        <dbReference type="EMBL" id="KKB13319.1"/>
    </source>
</evidence>
<dbReference type="PANTHER" id="PTHR41523">
    <property type="entry name" value="TWO-COMPONENT SYSTEM SENSOR PROTEIN"/>
    <property type="match status" value="1"/>
</dbReference>
<keyword evidence="5" id="KW-0547">Nucleotide-binding</keyword>
<comment type="caution">
    <text evidence="11">The sequence shown here is derived from an EMBL/GenBank/DDBJ whole genome shotgun (WGS) entry which is preliminary data.</text>
</comment>
<keyword evidence="9" id="KW-0812">Transmembrane</keyword>
<dbReference type="Pfam" id="PF07536">
    <property type="entry name" value="HWE_HK"/>
    <property type="match status" value="1"/>
</dbReference>
<evidence type="ECO:0000256" key="8">
    <source>
        <dbReference type="SAM" id="Coils"/>
    </source>
</evidence>
<dbReference type="RefSeq" id="WP_046106980.1">
    <property type="nucleotide sequence ID" value="NZ_JZEX01000039.1"/>
</dbReference>
<dbReference type="EC" id="2.7.13.3" evidence="2"/>
<proteinExistence type="predicted"/>
<evidence type="ECO:0000256" key="1">
    <source>
        <dbReference type="ARBA" id="ARBA00000085"/>
    </source>
</evidence>
<accession>A0A0F5FWT6</accession>
<organism evidence="11 12">
    <name type="scientific">Devosia geojensis</name>
    <dbReference type="NCBI Taxonomy" id="443610"/>
    <lineage>
        <taxon>Bacteria</taxon>
        <taxon>Pseudomonadati</taxon>
        <taxon>Pseudomonadota</taxon>
        <taxon>Alphaproteobacteria</taxon>
        <taxon>Hyphomicrobiales</taxon>
        <taxon>Devosiaceae</taxon>
        <taxon>Devosia</taxon>
    </lineage>
</organism>
<keyword evidence="9" id="KW-0472">Membrane</keyword>
<evidence type="ECO:0000256" key="2">
    <source>
        <dbReference type="ARBA" id="ARBA00012438"/>
    </source>
</evidence>
<dbReference type="SMART" id="SM00911">
    <property type="entry name" value="HWE_HK"/>
    <property type="match status" value="1"/>
</dbReference>
<keyword evidence="4" id="KW-0808">Transferase</keyword>
<dbReference type="PATRIC" id="fig|443610.3.peg.2945"/>
<evidence type="ECO:0000256" key="4">
    <source>
        <dbReference type="ARBA" id="ARBA00022679"/>
    </source>
</evidence>
<protein>
    <recommendedName>
        <fullName evidence="2">histidine kinase</fullName>
        <ecNumber evidence="2">2.7.13.3</ecNumber>
    </recommendedName>
</protein>
<feature type="transmembrane region" description="Helical" evidence="9">
    <location>
        <begin position="25"/>
        <end position="47"/>
    </location>
</feature>
<dbReference type="GO" id="GO:0004673">
    <property type="term" value="F:protein histidine kinase activity"/>
    <property type="evidence" value="ECO:0007669"/>
    <property type="project" value="UniProtKB-EC"/>
</dbReference>
<comment type="catalytic activity">
    <reaction evidence="1">
        <text>ATP + protein L-histidine = ADP + protein N-phospho-L-histidine.</text>
        <dbReference type="EC" id="2.7.13.3"/>
    </reaction>
</comment>
<dbReference type="Proteomes" id="UP000033632">
    <property type="component" value="Unassembled WGS sequence"/>
</dbReference>
<evidence type="ECO:0000256" key="9">
    <source>
        <dbReference type="SAM" id="Phobius"/>
    </source>
</evidence>
<keyword evidence="8" id="KW-0175">Coiled coil</keyword>
<evidence type="ECO:0000256" key="3">
    <source>
        <dbReference type="ARBA" id="ARBA00022553"/>
    </source>
</evidence>
<reference evidence="11 12" key="1">
    <citation type="submission" date="2015-03" db="EMBL/GenBank/DDBJ databases">
        <authorList>
            <person name="Hassan Y.I."/>
            <person name="Lepp D."/>
            <person name="Li X.-Z."/>
            <person name="Zhou T."/>
        </authorList>
    </citation>
    <scope>NUCLEOTIDE SEQUENCE [LARGE SCALE GENOMIC DNA]</scope>
    <source>
        <strain evidence="11 12">BD-c194</strain>
    </source>
</reference>
<dbReference type="AlphaFoldDB" id="A0A0F5FWT6"/>
<name>A0A0F5FWT6_9HYPH</name>
<sequence>MATLTETKSASAPADAGKRRQPWSIAAYLLVLALITLVPSFVFAGLLMQRNQQAQETTIETLISATTRSLVQAVEREINANITTLRVLETSAALHEGDFRSFHVYAQTALASSRANLFIVNADLSTLMSTDAPFGEVVPPIADQDTIRRAFETDAVVITDLVRNPVTQDWTYNILLPIDLGPHGRKIIALNQRADNIAQALLTNRLPDGWSSALLDADGQVIAASFGAGGTGEIFTQFDALNQPFSTRWQQVAANGDAYQTVIQRSGLTGWRLVSWAPVEVITRPLLDALLSLMAGAVILAALIIVTLYWVTGRIGSSVRGLARDARRLGRGEGVEAKPYPVAEIAEVSQALAEASTQRQSAEAEVRFLMRELAHRSKNQMTVIAAMAKQTARGEEDIDHYVQSFEKRILGLASSTDLLLTHGRVGVDLNELLSRQIAPFGPSDGERLKLTGGPVRLNAQAAQIMGMAAHELSTNAAKYGAFSNDKGRLEVSWQIEGDRLAFRWREHTQAAPFSQSDETDPAQRKGFGTTVLKSMVGGALGAEVERQLHPDGIEWRFDIPMASLHPDYAGEAEKEEEEDA</sequence>
<dbReference type="OrthoDB" id="341208at2"/>
<evidence type="ECO:0000256" key="7">
    <source>
        <dbReference type="ARBA" id="ARBA00022840"/>
    </source>
</evidence>
<evidence type="ECO:0000256" key="5">
    <source>
        <dbReference type="ARBA" id="ARBA00022741"/>
    </source>
</evidence>
<dbReference type="GO" id="GO:0005524">
    <property type="term" value="F:ATP binding"/>
    <property type="evidence" value="ECO:0007669"/>
    <property type="project" value="UniProtKB-KW"/>
</dbReference>
<dbReference type="PANTHER" id="PTHR41523:SF8">
    <property type="entry name" value="ETHYLENE RESPONSE SENSOR PROTEIN"/>
    <property type="match status" value="1"/>
</dbReference>
<keyword evidence="7" id="KW-0067">ATP-binding</keyword>
<feature type="domain" description="Signal transduction histidine kinase HWE region" evidence="10">
    <location>
        <begin position="372"/>
        <end position="454"/>
    </location>
</feature>
<keyword evidence="12" id="KW-1185">Reference proteome</keyword>
<dbReference type="Gene3D" id="3.30.450.20">
    <property type="entry name" value="PAS domain"/>
    <property type="match status" value="1"/>
</dbReference>
<feature type="coiled-coil region" evidence="8">
    <location>
        <begin position="345"/>
        <end position="372"/>
    </location>
</feature>
<evidence type="ECO:0000313" key="12">
    <source>
        <dbReference type="Proteomes" id="UP000033632"/>
    </source>
</evidence>
<dbReference type="Gene3D" id="3.30.565.10">
    <property type="entry name" value="Histidine kinase-like ATPase, C-terminal domain"/>
    <property type="match status" value="1"/>
</dbReference>
<keyword evidence="3" id="KW-0597">Phosphoprotein</keyword>
<keyword evidence="9" id="KW-1133">Transmembrane helix</keyword>
<dbReference type="STRING" id="443610.VE25_02345"/>
<evidence type="ECO:0000259" key="10">
    <source>
        <dbReference type="SMART" id="SM00911"/>
    </source>
</evidence>
<dbReference type="InterPro" id="IPR011102">
    <property type="entry name" value="Sig_transdc_His_kinase_HWE"/>
</dbReference>
<dbReference type="EMBL" id="JZEX01000039">
    <property type="protein sequence ID" value="KKB13319.1"/>
    <property type="molecule type" value="Genomic_DNA"/>
</dbReference>
<evidence type="ECO:0000256" key="6">
    <source>
        <dbReference type="ARBA" id="ARBA00022777"/>
    </source>
</evidence>